<dbReference type="Proteomes" id="UP000250369">
    <property type="component" value="Unassembled WGS sequence"/>
</dbReference>
<evidence type="ECO:0000313" key="2">
    <source>
        <dbReference type="EMBL" id="RAV13829.1"/>
    </source>
</evidence>
<keyword evidence="1" id="KW-0472">Membrane</keyword>
<gene>
    <name evidence="2" type="ORF">DQG23_32620</name>
</gene>
<feature type="transmembrane region" description="Helical" evidence="1">
    <location>
        <begin position="6"/>
        <end position="21"/>
    </location>
</feature>
<feature type="transmembrane region" description="Helical" evidence="1">
    <location>
        <begin position="28"/>
        <end position="49"/>
    </location>
</feature>
<dbReference type="RefSeq" id="WP_113035221.1">
    <property type="nucleotide sequence ID" value="NZ_QMFB01000028.1"/>
</dbReference>
<evidence type="ECO:0000256" key="1">
    <source>
        <dbReference type="SAM" id="Phobius"/>
    </source>
</evidence>
<keyword evidence="3" id="KW-1185">Reference proteome</keyword>
<protein>
    <recommendedName>
        <fullName evidence="4">PLDc_N domain-containing protein</fullName>
    </recommendedName>
</protein>
<evidence type="ECO:0008006" key="4">
    <source>
        <dbReference type="Google" id="ProtNLM"/>
    </source>
</evidence>
<reference evidence="2 3" key="1">
    <citation type="journal article" date="2009" name="Int. J. Syst. Evol. Microbiol.">
        <title>Paenibacillus contaminans sp. nov., isolated from a contaminated laboratory plate.</title>
        <authorList>
            <person name="Chou J.H."/>
            <person name="Lee J.H."/>
            <person name="Lin M.C."/>
            <person name="Chang P.S."/>
            <person name="Arun A.B."/>
            <person name="Young C.C."/>
            <person name="Chen W.M."/>
        </authorList>
    </citation>
    <scope>NUCLEOTIDE SEQUENCE [LARGE SCALE GENOMIC DNA]</scope>
    <source>
        <strain evidence="2 3">CKOBP-6</strain>
    </source>
</reference>
<dbReference type="AlphaFoldDB" id="A0A329M183"/>
<organism evidence="2 3">
    <name type="scientific">Paenibacillus contaminans</name>
    <dbReference type="NCBI Taxonomy" id="450362"/>
    <lineage>
        <taxon>Bacteria</taxon>
        <taxon>Bacillati</taxon>
        <taxon>Bacillota</taxon>
        <taxon>Bacilli</taxon>
        <taxon>Bacillales</taxon>
        <taxon>Paenibacillaceae</taxon>
        <taxon>Paenibacillus</taxon>
    </lineage>
</organism>
<name>A0A329M183_9BACL</name>
<evidence type="ECO:0000313" key="3">
    <source>
        <dbReference type="Proteomes" id="UP000250369"/>
    </source>
</evidence>
<comment type="caution">
    <text evidence="2">The sequence shown here is derived from an EMBL/GenBank/DDBJ whole genome shotgun (WGS) entry which is preliminary data.</text>
</comment>
<proteinExistence type="predicted"/>
<keyword evidence="1" id="KW-0812">Transmembrane</keyword>
<dbReference type="OrthoDB" id="1933450at2"/>
<accession>A0A329M183</accession>
<keyword evidence="1" id="KW-1133">Transmembrane helix</keyword>
<sequence length="297" mass="34672">MISLLYGIYVLLSAVVLSLYYRQSPKEWLLRFVIVAVFPVIGWLLPLFWPGRLYKDGGEKLDDYIAAQQKEMSVQHMGIYSKLEAEKELNVLSIEEALLVSEHNTRRKVMIDVLKQDAINYLEILQTAVSNEDTETSHYAVSAIMEVKRKLTLSLQELSVQYENNKDNEHLLSAYLDVLKGYLRSGFLDERTLRKYKFIYVGVLERYTELSQNAEQAFVDKIDMELELESYAEAEQTCRLFEERYPHSENVYLCYLKIYFTIKSSEKLHHTLEELKKSPIKLSNHALTLVRFWSEGA</sequence>
<dbReference type="EMBL" id="QMFB01000028">
    <property type="protein sequence ID" value="RAV13829.1"/>
    <property type="molecule type" value="Genomic_DNA"/>
</dbReference>